<organism evidence="1">
    <name type="scientific">viral metagenome</name>
    <dbReference type="NCBI Taxonomy" id="1070528"/>
    <lineage>
        <taxon>unclassified sequences</taxon>
        <taxon>metagenomes</taxon>
        <taxon>organismal metagenomes</taxon>
    </lineage>
</organism>
<protein>
    <submittedName>
        <fullName evidence="1">Uncharacterized protein</fullName>
    </submittedName>
</protein>
<accession>A0A6M3IFC9</accession>
<proteinExistence type="predicted"/>
<dbReference type="AlphaFoldDB" id="A0A6M3IFC9"/>
<evidence type="ECO:0000313" key="1">
    <source>
        <dbReference type="EMBL" id="QJA56210.1"/>
    </source>
</evidence>
<sequence>MPYEDFRDNVKIDKRVIITIDEEAVDVLGNVCELARRHIAKARTSARTVDEYDARTSQDIENFLIHIFDNT</sequence>
<gene>
    <name evidence="1" type="ORF">MM415B01897_0003</name>
</gene>
<name>A0A6M3IFC9_9ZZZZ</name>
<reference evidence="1" key="1">
    <citation type="submission" date="2020-03" db="EMBL/GenBank/DDBJ databases">
        <title>The deep terrestrial virosphere.</title>
        <authorList>
            <person name="Holmfeldt K."/>
            <person name="Nilsson E."/>
            <person name="Simone D."/>
            <person name="Lopez-Fernandez M."/>
            <person name="Wu X."/>
            <person name="de Brujin I."/>
            <person name="Lundin D."/>
            <person name="Andersson A."/>
            <person name="Bertilsson S."/>
            <person name="Dopson M."/>
        </authorList>
    </citation>
    <scope>NUCLEOTIDE SEQUENCE</scope>
    <source>
        <strain evidence="1">MM415B01897</strain>
    </source>
</reference>
<dbReference type="EMBL" id="MT141206">
    <property type="protein sequence ID" value="QJA56210.1"/>
    <property type="molecule type" value="Genomic_DNA"/>
</dbReference>